<feature type="domain" description="N-acetyltransferase" evidence="1">
    <location>
        <begin position="2"/>
        <end position="162"/>
    </location>
</feature>
<dbReference type="InterPro" id="IPR051531">
    <property type="entry name" value="N-acetyltransferase"/>
</dbReference>
<name>A0A413RUR3_9FIRM</name>
<gene>
    <name evidence="2" type="ORF">DW929_11710</name>
</gene>
<sequence>MIELKQINHDNWIECIELEVKDEQRQFVNPNIFSLAEAYVHSDASKKEAEEYYRCIPFAIYNEGKMIGFTMLTYEKEYDFDDKPAYEIYRLMIDMDNQGKGFGKESLKLILDYIKTFPYGEVESVYASWHPDNKASEKMCLSNGFVVVGKDEDGAVISRLSI</sequence>
<dbReference type="PANTHER" id="PTHR43792:SF16">
    <property type="entry name" value="N-ACETYLTRANSFERASE DOMAIN-CONTAINING PROTEIN"/>
    <property type="match status" value="1"/>
</dbReference>
<evidence type="ECO:0000259" key="1">
    <source>
        <dbReference type="PROSITE" id="PS51186"/>
    </source>
</evidence>
<evidence type="ECO:0000313" key="3">
    <source>
        <dbReference type="Proteomes" id="UP000284598"/>
    </source>
</evidence>
<dbReference type="SUPFAM" id="SSF55729">
    <property type="entry name" value="Acyl-CoA N-acyltransferases (Nat)"/>
    <property type="match status" value="1"/>
</dbReference>
<dbReference type="RefSeq" id="WP_118025828.1">
    <property type="nucleotide sequence ID" value="NZ_QSFO01000019.1"/>
</dbReference>
<dbReference type="Pfam" id="PF00583">
    <property type="entry name" value="Acetyltransf_1"/>
    <property type="match status" value="1"/>
</dbReference>
<dbReference type="Proteomes" id="UP000284598">
    <property type="component" value="Unassembled WGS sequence"/>
</dbReference>
<keyword evidence="2" id="KW-0808">Transferase</keyword>
<dbReference type="PROSITE" id="PS51186">
    <property type="entry name" value="GNAT"/>
    <property type="match status" value="1"/>
</dbReference>
<comment type="caution">
    <text evidence="2">The sequence shown here is derived from an EMBL/GenBank/DDBJ whole genome shotgun (WGS) entry which is preliminary data.</text>
</comment>
<dbReference type="InterPro" id="IPR016181">
    <property type="entry name" value="Acyl_CoA_acyltransferase"/>
</dbReference>
<reference evidence="2 3" key="1">
    <citation type="submission" date="2018-08" db="EMBL/GenBank/DDBJ databases">
        <title>A genome reference for cultivated species of the human gut microbiota.</title>
        <authorList>
            <person name="Zou Y."/>
            <person name="Xue W."/>
            <person name="Luo G."/>
        </authorList>
    </citation>
    <scope>NUCLEOTIDE SEQUENCE [LARGE SCALE GENOMIC DNA]</scope>
    <source>
        <strain evidence="2 3">AM43-2</strain>
    </source>
</reference>
<evidence type="ECO:0000313" key="2">
    <source>
        <dbReference type="EMBL" id="RHA52077.1"/>
    </source>
</evidence>
<dbReference type="InterPro" id="IPR000182">
    <property type="entry name" value="GNAT_dom"/>
</dbReference>
<dbReference type="AlphaFoldDB" id="A0A413RUR3"/>
<proteinExistence type="predicted"/>
<dbReference type="PANTHER" id="PTHR43792">
    <property type="entry name" value="GNAT FAMILY, PUTATIVE (AFU_ORTHOLOGUE AFUA_3G00765)-RELATED-RELATED"/>
    <property type="match status" value="1"/>
</dbReference>
<dbReference type="EMBL" id="QSFO01000019">
    <property type="protein sequence ID" value="RHA52077.1"/>
    <property type="molecule type" value="Genomic_DNA"/>
</dbReference>
<dbReference type="CDD" id="cd04301">
    <property type="entry name" value="NAT_SF"/>
    <property type="match status" value="1"/>
</dbReference>
<dbReference type="GO" id="GO:0016747">
    <property type="term" value="F:acyltransferase activity, transferring groups other than amino-acyl groups"/>
    <property type="evidence" value="ECO:0007669"/>
    <property type="project" value="InterPro"/>
</dbReference>
<dbReference type="Gene3D" id="3.40.630.30">
    <property type="match status" value="1"/>
</dbReference>
<organism evidence="2 3">
    <name type="scientific">Eubacterium ventriosum</name>
    <dbReference type="NCBI Taxonomy" id="39496"/>
    <lineage>
        <taxon>Bacteria</taxon>
        <taxon>Bacillati</taxon>
        <taxon>Bacillota</taxon>
        <taxon>Clostridia</taxon>
        <taxon>Eubacteriales</taxon>
        <taxon>Eubacteriaceae</taxon>
        <taxon>Eubacterium</taxon>
    </lineage>
</organism>
<accession>A0A413RUR3</accession>
<protein>
    <submittedName>
        <fullName evidence="2">N-acetyltransferase</fullName>
    </submittedName>
</protein>